<dbReference type="RefSeq" id="WP_341696710.1">
    <property type="nucleotide sequence ID" value="NZ_JBBYHR010000004.1"/>
</dbReference>
<name>A0ABU9HW47_9FLAO</name>
<evidence type="ECO:0000256" key="1">
    <source>
        <dbReference type="SAM" id="Phobius"/>
    </source>
</evidence>
<keyword evidence="3" id="KW-1185">Reference proteome</keyword>
<keyword evidence="1" id="KW-0812">Transmembrane</keyword>
<reference evidence="2 3" key="1">
    <citation type="submission" date="2024-04" db="EMBL/GenBank/DDBJ databases">
        <title>Flavobacterium sp. DGU11 16S ribosomal RNA gene Genome sequencing and assembly.</title>
        <authorList>
            <person name="Park S."/>
        </authorList>
    </citation>
    <scope>NUCLEOTIDE SEQUENCE [LARGE SCALE GENOMIC DNA]</scope>
    <source>
        <strain evidence="2 3">DGU11</strain>
    </source>
</reference>
<keyword evidence="1" id="KW-0472">Membrane</keyword>
<feature type="transmembrane region" description="Helical" evidence="1">
    <location>
        <begin position="33"/>
        <end position="52"/>
    </location>
</feature>
<accession>A0ABU9HW47</accession>
<proteinExistence type="predicted"/>
<gene>
    <name evidence="2" type="ORF">AAEO56_08990</name>
</gene>
<organism evidence="2 3">
    <name type="scientific">Flavobacterium arundinis</name>
    <dbReference type="NCBI Taxonomy" id="3139143"/>
    <lineage>
        <taxon>Bacteria</taxon>
        <taxon>Pseudomonadati</taxon>
        <taxon>Bacteroidota</taxon>
        <taxon>Flavobacteriia</taxon>
        <taxon>Flavobacteriales</taxon>
        <taxon>Flavobacteriaceae</taxon>
        <taxon>Flavobacterium</taxon>
    </lineage>
</organism>
<evidence type="ECO:0008006" key="4">
    <source>
        <dbReference type="Google" id="ProtNLM"/>
    </source>
</evidence>
<comment type="caution">
    <text evidence="2">The sequence shown here is derived from an EMBL/GenBank/DDBJ whole genome shotgun (WGS) entry which is preliminary data.</text>
</comment>
<sequence length="77" mass="8966">MNKKVKAFLYNFLGFAPFFMLLCYLIEKFTGLTGFWIPVTSAVATTILAPKFQVVKYMGEEKIFMRWLFVKGVKEVK</sequence>
<dbReference type="EMBL" id="JBBYHR010000004">
    <property type="protein sequence ID" value="MEL1244393.1"/>
    <property type="molecule type" value="Genomic_DNA"/>
</dbReference>
<dbReference type="Proteomes" id="UP001464555">
    <property type="component" value="Unassembled WGS sequence"/>
</dbReference>
<evidence type="ECO:0000313" key="3">
    <source>
        <dbReference type="Proteomes" id="UP001464555"/>
    </source>
</evidence>
<keyword evidence="1" id="KW-1133">Transmembrane helix</keyword>
<protein>
    <recommendedName>
        <fullName evidence="4">TMhelix containing protein</fullName>
    </recommendedName>
</protein>
<feature type="transmembrane region" description="Helical" evidence="1">
    <location>
        <begin position="7"/>
        <end position="27"/>
    </location>
</feature>
<evidence type="ECO:0000313" key="2">
    <source>
        <dbReference type="EMBL" id="MEL1244393.1"/>
    </source>
</evidence>